<feature type="domain" description="Ysc84 actin-binding" evidence="2">
    <location>
        <begin position="59"/>
        <end position="132"/>
    </location>
</feature>
<protein>
    <recommendedName>
        <fullName evidence="2">Ysc84 actin-binding domain-containing protein</fullName>
    </recommendedName>
</protein>
<evidence type="ECO:0000259" key="2">
    <source>
        <dbReference type="Pfam" id="PF04366"/>
    </source>
</evidence>
<accession>A0AAW0I8T4</accession>
<keyword evidence="4" id="KW-1185">Reference proteome</keyword>
<organism evidence="3 4">
    <name type="scientific">Myodes glareolus</name>
    <name type="common">Bank vole</name>
    <name type="synonym">Clethrionomys glareolus</name>
    <dbReference type="NCBI Taxonomy" id="447135"/>
    <lineage>
        <taxon>Eukaryota</taxon>
        <taxon>Metazoa</taxon>
        <taxon>Chordata</taxon>
        <taxon>Craniata</taxon>
        <taxon>Vertebrata</taxon>
        <taxon>Euteleostomi</taxon>
        <taxon>Mammalia</taxon>
        <taxon>Eutheria</taxon>
        <taxon>Euarchontoglires</taxon>
        <taxon>Glires</taxon>
        <taxon>Rodentia</taxon>
        <taxon>Myomorpha</taxon>
        <taxon>Muroidea</taxon>
        <taxon>Cricetidae</taxon>
        <taxon>Arvicolinae</taxon>
        <taxon>Myodes</taxon>
    </lineage>
</organism>
<feature type="non-terminal residue" evidence="3">
    <location>
        <position position="209"/>
    </location>
</feature>
<comment type="caution">
    <text evidence="3">The sequence shown here is derived from an EMBL/GenBank/DDBJ whole genome shotgun (WGS) entry which is preliminary data.</text>
</comment>
<sequence>MRQDWDRFGSSRAYTYSLTWVRCVPIGRVLRERLAKENPSSSWAAVRSSGVVRSGGHQNLEGNVSLRSSAAVFTYCKSRGLFAGISLEGSCLIERKETNRKFYCQDIRAYDILFGDVPQPAQAEDLYEILNSFTEKYENDGQRINLRKAAREQKKVLSKGFLFVSAKELPPKPSSRPQRSLAPVQSNGSQSNGNEYKLYPELSSYREKT</sequence>
<dbReference type="GO" id="GO:0032587">
    <property type="term" value="C:ruffle membrane"/>
    <property type="evidence" value="ECO:0007669"/>
    <property type="project" value="TreeGrafter"/>
</dbReference>
<dbReference type="Pfam" id="PF04366">
    <property type="entry name" value="Ysc84"/>
    <property type="match status" value="1"/>
</dbReference>
<gene>
    <name evidence="3" type="ORF">U0070_024203</name>
</gene>
<dbReference type="InterPro" id="IPR007461">
    <property type="entry name" value="Ysc84_actin-binding"/>
</dbReference>
<dbReference type="Proteomes" id="UP001488838">
    <property type="component" value="Unassembled WGS sequence"/>
</dbReference>
<feature type="compositionally biased region" description="Polar residues" evidence="1">
    <location>
        <begin position="175"/>
        <end position="194"/>
    </location>
</feature>
<evidence type="ECO:0000256" key="1">
    <source>
        <dbReference type="SAM" id="MobiDB-lite"/>
    </source>
</evidence>
<dbReference type="AlphaFoldDB" id="A0AAW0I8T4"/>
<dbReference type="InterPro" id="IPR051702">
    <property type="entry name" value="SH3_domain_YSC84-like"/>
</dbReference>
<dbReference type="GO" id="GO:1900027">
    <property type="term" value="P:regulation of ruffle assembly"/>
    <property type="evidence" value="ECO:0007669"/>
    <property type="project" value="TreeGrafter"/>
</dbReference>
<proteinExistence type="predicted"/>
<evidence type="ECO:0000313" key="3">
    <source>
        <dbReference type="EMBL" id="KAK7811025.1"/>
    </source>
</evidence>
<name>A0AAW0I8T4_MYOGA</name>
<dbReference type="PANTHER" id="PTHR15629">
    <property type="entry name" value="SH3YL1 PROTEIN"/>
    <property type="match status" value="1"/>
</dbReference>
<dbReference type="GO" id="GO:0035091">
    <property type="term" value="F:phosphatidylinositol binding"/>
    <property type="evidence" value="ECO:0007669"/>
    <property type="project" value="TreeGrafter"/>
</dbReference>
<feature type="region of interest" description="Disordered" evidence="1">
    <location>
        <begin position="167"/>
        <end position="209"/>
    </location>
</feature>
<evidence type="ECO:0000313" key="4">
    <source>
        <dbReference type="Proteomes" id="UP001488838"/>
    </source>
</evidence>
<reference evidence="3 4" key="1">
    <citation type="journal article" date="2023" name="bioRxiv">
        <title>Conserved and derived expression patterns and positive selection on dental genes reveal complex evolutionary context of ever-growing rodent molars.</title>
        <authorList>
            <person name="Calamari Z.T."/>
            <person name="Song A."/>
            <person name="Cohen E."/>
            <person name="Akter M."/>
            <person name="Roy R.D."/>
            <person name="Hallikas O."/>
            <person name="Christensen M.M."/>
            <person name="Li P."/>
            <person name="Marangoni P."/>
            <person name="Jernvall J."/>
            <person name="Klein O.D."/>
        </authorList>
    </citation>
    <scope>NUCLEOTIDE SEQUENCE [LARGE SCALE GENOMIC DNA]</scope>
    <source>
        <strain evidence="3">V071</strain>
    </source>
</reference>
<dbReference type="PANTHER" id="PTHR15629:SF2">
    <property type="entry name" value="SH3 DOMAIN-CONTAINING YSC84-LIKE PROTEIN 1"/>
    <property type="match status" value="1"/>
</dbReference>
<dbReference type="EMBL" id="JBBHLL010000183">
    <property type="protein sequence ID" value="KAK7811025.1"/>
    <property type="molecule type" value="Genomic_DNA"/>
</dbReference>